<dbReference type="PATRIC" id="fig|68170.10.peg.3176"/>
<name>A0A0F0H2Y8_LENAE</name>
<keyword evidence="1" id="KW-1133">Transmembrane helix</keyword>
<accession>A0A0F0H2Y8</accession>
<dbReference type="SUPFAM" id="SSF46894">
    <property type="entry name" value="C-terminal effector domain of the bipartite response regulators"/>
    <property type="match status" value="1"/>
</dbReference>
<feature type="domain" description="HTH luxR-type" evidence="2">
    <location>
        <begin position="145"/>
        <end position="210"/>
    </location>
</feature>
<dbReference type="InterPro" id="IPR000792">
    <property type="entry name" value="Tscrpt_reg_LuxR_C"/>
</dbReference>
<dbReference type="Pfam" id="PF00196">
    <property type="entry name" value="GerE"/>
    <property type="match status" value="1"/>
</dbReference>
<keyword evidence="1" id="KW-0812">Transmembrane</keyword>
<evidence type="ECO:0000256" key="1">
    <source>
        <dbReference type="SAM" id="Phobius"/>
    </source>
</evidence>
<keyword evidence="4" id="KW-1185">Reference proteome</keyword>
<keyword evidence="1" id="KW-0472">Membrane</keyword>
<dbReference type="GO" id="GO:0006355">
    <property type="term" value="P:regulation of DNA-templated transcription"/>
    <property type="evidence" value="ECO:0007669"/>
    <property type="project" value="InterPro"/>
</dbReference>
<evidence type="ECO:0000259" key="2">
    <source>
        <dbReference type="PROSITE" id="PS50043"/>
    </source>
</evidence>
<dbReference type="EMBL" id="JYJG01000087">
    <property type="protein sequence ID" value="KJK49241.1"/>
    <property type="molecule type" value="Genomic_DNA"/>
</dbReference>
<gene>
    <name evidence="3" type="ORF">UK23_14810</name>
</gene>
<dbReference type="PRINTS" id="PR00038">
    <property type="entry name" value="HTHLUXR"/>
</dbReference>
<dbReference type="Gene3D" id="3.40.50.2300">
    <property type="match status" value="1"/>
</dbReference>
<feature type="transmembrane region" description="Helical" evidence="1">
    <location>
        <begin position="21"/>
        <end position="40"/>
    </location>
</feature>
<proteinExistence type="predicted"/>
<dbReference type="GO" id="GO:0003677">
    <property type="term" value="F:DNA binding"/>
    <property type="evidence" value="ECO:0007669"/>
    <property type="project" value="InterPro"/>
</dbReference>
<protein>
    <recommendedName>
        <fullName evidence="2">HTH luxR-type domain-containing protein</fullName>
    </recommendedName>
</protein>
<dbReference type="InterPro" id="IPR016032">
    <property type="entry name" value="Sig_transdc_resp-reg_C-effctor"/>
</dbReference>
<evidence type="ECO:0000313" key="3">
    <source>
        <dbReference type="EMBL" id="KJK49241.1"/>
    </source>
</evidence>
<dbReference type="CDD" id="cd06170">
    <property type="entry name" value="LuxR_C_like"/>
    <property type="match status" value="1"/>
</dbReference>
<dbReference type="OrthoDB" id="4069167at2"/>
<reference evidence="3 4" key="1">
    <citation type="submission" date="2015-02" db="EMBL/GenBank/DDBJ databases">
        <authorList>
            <person name="Ju K.-S."/>
            <person name="Doroghazi J.R."/>
            <person name="Metcalf W."/>
        </authorList>
    </citation>
    <scope>NUCLEOTIDE SEQUENCE [LARGE SCALE GENOMIC DNA]</scope>
    <source>
        <strain evidence="3 4">NRRL B-16140</strain>
    </source>
</reference>
<comment type="caution">
    <text evidence="3">The sequence shown here is derived from an EMBL/GenBank/DDBJ whole genome shotgun (WGS) entry which is preliminary data.</text>
</comment>
<dbReference type="Proteomes" id="UP000033393">
    <property type="component" value="Unassembled WGS sequence"/>
</dbReference>
<sequence>MQADGVARYSAGEAGRRQRRVGMLCASPLLVAGVAGAVAGDRRLEWMGAVPDVRHAIELCVVSEVDALVVDLDAAIGTYGCRLLAGMFRETRVVVIMPAWPMAGREVRRVLGHGQADLVPREADVDRLLDLLATAVTAAAATSVTGLLDAAPTRHQLDVLRLCAEGLSNHEIADRLGLTEEAVRRNLRIALRKLHNHETAVLVARAFMPEEPIGAAVPTTRATDRPTRPPDD</sequence>
<evidence type="ECO:0000313" key="4">
    <source>
        <dbReference type="Proteomes" id="UP000033393"/>
    </source>
</evidence>
<dbReference type="SMART" id="SM00421">
    <property type="entry name" value="HTH_LUXR"/>
    <property type="match status" value="1"/>
</dbReference>
<dbReference type="RefSeq" id="WP_045312079.1">
    <property type="nucleotide sequence ID" value="NZ_JYJG01000087.1"/>
</dbReference>
<dbReference type="PROSITE" id="PS50043">
    <property type="entry name" value="HTH_LUXR_2"/>
    <property type="match status" value="1"/>
</dbReference>
<organism evidence="3 4">
    <name type="scientific">Lentzea aerocolonigenes</name>
    <name type="common">Lechevalieria aerocolonigenes</name>
    <name type="synonym">Saccharothrix aerocolonigenes</name>
    <dbReference type="NCBI Taxonomy" id="68170"/>
    <lineage>
        <taxon>Bacteria</taxon>
        <taxon>Bacillati</taxon>
        <taxon>Actinomycetota</taxon>
        <taxon>Actinomycetes</taxon>
        <taxon>Pseudonocardiales</taxon>
        <taxon>Pseudonocardiaceae</taxon>
        <taxon>Lentzea</taxon>
    </lineage>
</organism>
<dbReference type="AlphaFoldDB" id="A0A0F0H2Y8"/>